<dbReference type="EMBL" id="JAVHJO010000009">
    <property type="protein sequence ID" value="KAK6537526.1"/>
    <property type="molecule type" value="Genomic_DNA"/>
</dbReference>
<keyword evidence="6" id="KW-1185">Reference proteome</keyword>
<evidence type="ECO:0000256" key="3">
    <source>
        <dbReference type="RuleBase" id="RU361235"/>
    </source>
</evidence>
<sequence>MSTHETYTYTHPTLGPLTGRLLESSTVVHFRSIPYATIPARFRPSIPLTSIPENFDHRPHRIFTDYGFACPGRPQAHSGLPDEQEREYDEFKCLCLTISVPTAQLDAISSPSSGNDGNKVPVSVYIHGGAFTEGAGHISALAETVKTAALSARINTPTILISIGYRLGAFAGLASQDILDEARSHNDTDIFNQGLFDQRRALEWIGSFVGGFGGDKDQITVFGESAGSMSIAMHLLADKPLFKRCVMQSGNVAAGYRTVRWDEVQGLYDKLVERSGINGDSGRERLEGLRKVPQDELWKNWIDVGAAIMEIYYGNEGTFFEKMEGVIPAWDNHAELTAGRKWLEGAIVGDDFFEGYVYRNGLGHAKHGTFVKTVKGVFGEDRGSRILEAYDIEPDEGKGMDQVKFFMRLMYLIGDVYFSEPTAQMADILSKAYNSSNEEGKARQKVFRYQFALPNVFPNSPYSFVTGHHAVEIYYQYMTFWDRYPTHRNKFYQRQSEQMARMWIEFANGQDPWEEYKEETGRKIQICDDINGWHIRTREEDVRISEGEPWGERRYKAWDLLNEAFGKIYEEGGKEKLELARRALWDKRSFTDEDFTFSFEWKKEN</sequence>
<dbReference type="Proteomes" id="UP001365542">
    <property type="component" value="Unassembled WGS sequence"/>
</dbReference>
<comment type="caution">
    <text evidence="5">The sequence shown here is derived from an EMBL/GenBank/DDBJ whole genome shotgun (WGS) entry which is preliminary data.</text>
</comment>
<evidence type="ECO:0000313" key="6">
    <source>
        <dbReference type="Proteomes" id="UP001365542"/>
    </source>
</evidence>
<dbReference type="PROSITE" id="PS00122">
    <property type="entry name" value="CARBOXYLESTERASE_B_1"/>
    <property type="match status" value="1"/>
</dbReference>
<evidence type="ECO:0000259" key="4">
    <source>
        <dbReference type="Pfam" id="PF00135"/>
    </source>
</evidence>
<evidence type="ECO:0000313" key="5">
    <source>
        <dbReference type="EMBL" id="KAK6537526.1"/>
    </source>
</evidence>
<accession>A0AAV9X6C0</accession>
<proteinExistence type="inferred from homology"/>
<protein>
    <recommendedName>
        <fullName evidence="3">Carboxylic ester hydrolase</fullName>
        <ecNumber evidence="3">3.1.1.-</ecNumber>
    </recommendedName>
</protein>
<dbReference type="GO" id="GO:0016787">
    <property type="term" value="F:hydrolase activity"/>
    <property type="evidence" value="ECO:0007669"/>
    <property type="project" value="UniProtKB-KW"/>
</dbReference>
<dbReference type="InterPro" id="IPR002018">
    <property type="entry name" value="CarbesteraseB"/>
</dbReference>
<feature type="domain" description="Carboxylesterase type B" evidence="4">
    <location>
        <begin position="14"/>
        <end position="515"/>
    </location>
</feature>
<dbReference type="EC" id="3.1.1.-" evidence="3"/>
<organism evidence="5 6">
    <name type="scientific">Orbilia ellipsospora</name>
    <dbReference type="NCBI Taxonomy" id="2528407"/>
    <lineage>
        <taxon>Eukaryota</taxon>
        <taxon>Fungi</taxon>
        <taxon>Dikarya</taxon>
        <taxon>Ascomycota</taxon>
        <taxon>Pezizomycotina</taxon>
        <taxon>Orbiliomycetes</taxon>
        <taxon>Orbiliales</taxon>
        <taxon>Orbiliaceae</taxon>
        <taxon>Orbilia</taxon>
    </lineage>
</organism>
<gene>
    <name evidence="5" type="ORF">TWF694_011708</name>
</gene>
<dbReference type="InterPro" id="IPR019826">
    <property type="entry name" value="Carboxylesterase_B_AS"/>
</dbReference>
<comment type="similarity">
    <text evidence="1 3">Belongs to the type-B carboxylesterase/lipase family.</text>
</comment>
<evidence type="ECO:0000256" key="2">
    <source>
        <dbReference type="ARBA" id="ARBA00022801"/>
    </source>
</evidence>
<dbReference type="Gene3D" id="3.40.50.1820">
    <property type="entry name" value="alpha/beta hydrolase"/>
    <property type="match status" value="1"/>
</dbReference>
<dbReference type="Pfam" id="PF00135">
    <property type="entry name" value="COesterase"/>
    <property type="match status" value="1"/>
</dbReference>
<name>A0AAV9X6C0_9PEZI</name>
<dbReference type="PANTHER" id="PTHR43142:SF5">
    <property type="entry name" value="CARBOXYLIC ESTER HYDROLASE"/>
    <property type="match status" value="1"/>
</dbReference>
<keyword evidence="2 3" id="KW-0378">Hydrolase</keyword>
<dbReference type="InterPro" id="IPR029058">
    <property type="entry name" value="AB_hydrolase_fold"/>
</dbReference>
<reference evidence="5 6" key="1">
    <citation type="submission" date="2019-10" db="EMBL/GenBank/DDBJ databases">
        <authorList>
            <person name="Palmer J.M."/>
        </authorList>
    </citation>
    <scope>NUCLEOTIDE SEQUENCE [LARGE SCALE GENOMIC DNA]</scope>
    <source>
        <strain evidence="5 6">TWF694</strain>
    </source>
</reference>
<evidence type="ECO:0000256" key="1">
    <source>
        <dbReference type="ARBA" id="ARBA00005964"/>
    </source>
</evidence>
<dbReference type="AlphaFoldDB" id="A0AAV9X6C0"/>
<dbReference type="SUPFAM" id="SSF53474">
    <property type="entry name" value="alpha/beta-Hydrolases"/>
    <property type="match status" value="1"/>
</dbReference>
<dbReference type="PANTHER" id="PTHR43142">
    <property type="entry name" value="CARBOXYLIC ESTER HYDROLASE"/>
    <property type="match status" value="1"/>
</dbReference>